<feature type="region of interest" description="Disordered" evidence="1">
    <location>
        <begin position="65"/>
        <end position="99"/>
    </location>
</feature>
<sequence length="99" mass="11309">MATIGQLRSWILMEAADDHIYDCRYSPEQVRRTTMALPATLERRQLTSSFGATSGTLVQVKSKWNIRGTHPPLKRNPKLSRRKATSLQIPSVRRTTEQD</sequence>
<protein>
    <submittedName>
        <fullName evidence="2">(northern house mosquito) hypothetical protein</fullName>
    </submittedName>
</protein>
<dbReference type="AlphaFoldDB" id="A0A8D8CJL7"/>
<evidence type="ECO:0000313" key="2">
    <source>
        <dbReference type="EMBL" id="CAG6494656.1"/>
    </source>
</evidence>
<name>A0A8D8CJL7_CULPI</name>
<organism evidence="2">
    <name type="scientific">Culex pipiens</name>
    <name type="common">House mosquito</name>
    <dbReference type="NCBI Taxonomy" id="7175"/>
    <lineage>
        <taxon>Eukaryota</taxon>
        <taxon>Metazoa</taxon>
        <taxon>Ecdysozoa</taxon>
        <taxon>Arthropoda</taxon>
        <taxon>Hexapoda</taxon>
        <taxon>Insecta</taxon>
        <taxon>Pterygota</taxon>
        <taxon>Neoptera</taxon>
        <taxon>Endopterygota</taxon>
        <taxon>Diptera</taxon>
        <taxon>Nematocera</taxon>
        <taxon>Culicoidea</taxon>
        <taxon>Culicidae</taxon>
        <taxon>Culicinae</taxon>
        <taxon>Culicini</taxon>
        <taxon>Culex</taxon>
        <taxon>Culex</taxon>
    </lineage>
</organism>
<reference evidence="2" key="1">
    <citation type="submission" date="2021-05" db="EMBL/GenBank/DDBJ databases">
        <authorList>
            <person name="Alioto T."/>
            <person name="Alioto T."/>
            <person name="Gomez Garrido J."/>
        </authorList>
    </citation>
    <scope>NUCLEOTIDE SEQUENCE</scope>
</reference>
<evidence type="ECO:0000256" key="1">
    <source>
        <dbReference type="SAM" id="MobiDB-lite"/>
    </source>
</evidence>
<feature type="compositionally biased region" description="Basic residues" evidence="1">
    <location>
        <begin position="72"/>
        <end position="84"/>
    </location>
</feature>
<proteinExistence type="predicted"/>
<dbReference type="EMBL" id="HBUE01125707">
    <property type="protein sequence ID" value="CAG6494656.1"/>
    <property type="molecule type" value="Transcribed_RNA"/>
</dbReference>
<accession>A0A8D8CJL7</accession>